<dbReference type="Proteomes" id="UP001338125">
    <property type="component" value="Unassembled WGS sequence"/>
</dbReference>
<organism evidence="1 2">
    <name type="scientific">Cladobotryum mycophilum</name>
    <dbReference type="NCBI Taxonomy" id="491253"/>
    <lineage>
        <taxon>Eukaryota</taxon>
        <taxon>Fungi</taxon>
        <taxon>Dikarya</taxon>
        <taxon>Ascomycota</taxon>
        <taxon>Pezizomycotina</taxon>
        <taxon>Sordariomycetes</taxon>
        <taxon>Hypocreomycetidae</taxon>
        <taxon>Hypocreales</taxon>
        <taxon>Hypocreaceae</taxon>
        <taxon>Cladobotryum</taxon>
    </lineage>
</organism>
<comment type="caution">
    <text evidence="1">The sequence shown here is derived from an EMBL/GenBank/DDBJ whole genome shotgun (WGS) entry which is preliminary data.</text>
</comment>
<reference evidence="1 2" key="1">
    <citation type="submission" date="2024-01" db="EMBL/GenBank/DDBJ databases">
        <title>Complete genome of Cladobotryum mycophilum ATHUM6906.</title>
        <authorList>
            <person name="Christinaki A.C."/>
            <person name="Myridakis A.I."/>
            <person name="Kouvelis V.N."/>
        </authorList>
    </citation>
    <scope>NUCLEOTIDE SEQUENCE [LARGE SCALE GENOMIC DNA]</scope>
    <source>
        <strain evidence="1 2">ATHUM6906</strain>
    </source>
</reference>
<name>A0ABR0SHA0_9HYPO</name>
<gene>
    <name evidence="1" type="ORF">PT974_09826</name>
</gene>
<keyword evidence="2" id="KW-1185">Reference proteome</keyword>
<evidence type="ECO:0000313" key="1">
    <source>
        <dbReference type="EMBL" id="KAK5991542.1"/>
    </source>
</evidence>
<protein>
    <submittedName>
        <fullName evidence="1">Uncharacterized protein</fullName>
    </submittedName>
</protein>
<evidence type="ECO:0000313" key="2">
    <source>
        <dbReference type="Proteomes" id="UP001338125"/>
    </source>
</evidence>
<dbReference type="EMBL" id="JAVFKD010000014">
    <property type="protein sequence ID" value="KAK5991542.1"/>
    <property type="molecule type" value="Genomic_DNA"/>
</dbReference>
<sequence length="106" mass="12089">MSHNPSPDNGPKGSNESQPIIEIYDCVHDIRGVDCIWHNMYADSTFKTFRWTPGSVDIDTMIIKVARHVEQGLYSIISLNASKHSLTVFCVCEKNWEDLPEGWHVK</sequence>
<proteinExistence type="predicted"/>
<accession>A0ABR0SHA0</accession>